<keyword evidence="1" id="KW-0732">Signal</keyword>
<evidence type="ECO:0000256" key="1">
    <source>
        <dbReference type="SAM" id="SignalP"/>
    </source>
</evidence>
<keyword evidence="3" id="KW-1185">Reference proteome</keyword>
<evidence type="ECO:0000313" key="2">
    <source>
        <dbReference type="EMBL" id="OTG21437.1"/>
    </source>
</evidence>
<proteinExistence type="predicted"/>
<dbReference type="EMBL" id="CM007896">
    <property type="protein sequence ID" value="OTG21437.1"/>
    <property type="molecule type" value="Genomic_DNA"/>
</dbReference>
<reference evidence="3" key="1">
    <citation type="journal article" date="2017" name="Nature">
        <title>The sunflower genome provides insights into oil metabolism, flowering and Asterid evolution.</title>
        <authorList>
            <person name="Badouin H."/>
            <person name="Gouzy J."/>
            <person name="Grassa C.J."/>
            <person name="Murat F."/>
            <person name="Staton S.E."/>
            <person name="Cottret L."/>
            <person name="Lelandais-Briere C."/>
            <person name="Owens G.L."/>
            <person name="Carrere S."/>
            <person name="Mayjonade B."/>
            <person name="Legrand L."/>
            <person name="Gill N."/>
            <person name="Kane N.C."/>
            <person name="Bowers J.E."/>
            <person name="Hubner S."/>
            <person name="Bellec A."/>
            <person name="Berard A."/>
            <person name="Berges H."/>
            <person name="Blanchet N."/>
            <person name="Boniface M.C."/>
            <person name="Brunel D."/>
            <person name="Catrice O."/>
            <person name="Chaidir N."/>
            <person name="Claudel C."/>
            <person name="Donnadieu C."/>
            <person name="Faraut T."/>
            <person name="Fievet G."/>
            <person name="Helmstetter N."/>
            <person name="King M."/>
            <person name="Knapp S.J."/>
            <person name="Lai Z."/>
            <person name="Le Paslier M.C."/>
            <person name="Lippi Y."/>
            <person name="Lorenzon L."/>
            <person name="Mandel J.R."/>
            <person name="Marage G."/>
            <person name="Marchand G."/>
            <person name="Marquand E."/>
            <person name="Bret-Mestries E."/>
            <person name="Morien E."/>
            <person name="Nambeesan S."/>
            <person name="Nguyen T."/>
            <person name="Pegot-Espagnet P."/>
            <person name="Pouilly N."/>
            <person name="Raftis F."/>
            <person name="Sallet E."/>
            <person name="Schiex T."/>
            <person name="Thomas J."/>
            <person name="Vandecasteele C."/>
            <person name="Vares D."/>
            <person name="Vear F."/>
            <person name="Vautrin S."/>
            <person name="Crespi M."/>
            <person name="Mangin B."/>
            <person name="Burke J.M."/>
            <person name="Salse J."/>
            <person name="Munos S."/>
            <person name="Vincourt P."/>
            <person name="Rieseberg L.H."/>
            <person name="Langlade N.B."/>
        </authorList>
    </citation>
    <scope>NUCLEOTIDE SEQUENCE [LARGE SCALE GENOMIC DNA]</scope>
    <source>
        <strain evidence="3">cv. SF193</strain>
    </source>
</reference>
<protein>
    <submittedName>
        <fullName evidence="2">Uncharacterized protein</fullName>
    </submittedName>
</protein>
<name>A0A251UDK3_HELAN</name>
<sequence length="84" mass="9286">MARVLYLILSTIFLPFSIVAQQINGTGSVPVGASLTATDNGMPWLSPSGDFAFGFQRIQQDSFLLSIWYDKIPEKTITTFIMIP</sequence>
<dbReference type="AlphaFoldDB" id="A0A251UDK3"/>
<accession>A0A251UDK3</accession>
<dbReference type="InParanoid" id="A0A251UDK3"/>
<gene>
    <name evidence="2" type="ORF">HannXRQ_Chr07g0204171</name>
</gene>
<dbReference type="Proteomes" id="UP000215914">
    <property type="component" value="Chromosome 7"/>
</dbReference>
<dbReference type="OMA" id="LIVVWHG"/>
<evidence type="ECO:0000313" key="3">
    <source>
        <dbReference type="Proteomes" id="UP000215914"/>
    </source>
</evidence>
<feature type="signal peptide" evidence="1">
    <location>
        <begin position="1"/>
        <end position="20"/>
    </location>
</feature>
<organism evidence="2 3">
    <name type="scientific">Helianthus annuus</name>
    <name type="common">Common sunflower</name>
    <dbReference type="NCBI Taxonomy" id="4232"/>
    <lineage>
        <taxon>Eukaryota</taxon>
        <taxon>Viridiplantae</taxon>
        <taxon>Streptophyta</taxon>
        <taxon>Embryophyta</taxon>
        <taxon>Tracheophyta</taxon>
        <taxon>Spermatophyta</taxon>
        <taxon>Magnoliopsida</taxon>
        <taxon>eudicotyledons</taxon>
        <taxon>Gunneridae</taxon>
        <taxon>Pentapetalae</taxon>
        <taxon>asterids</taxon>
        <taxon>campanulids</taxon>
        <taxon>Asterales</taxon>
        <taxon>Asteraceae</taxon>
        <taxon>Asteroideae</taxon>
        <taxon>Heliantheae alliance</taxon>
        <taxon>Heliantheae</taxon>
        <taxon>Helianthus</taxon>
    </lineage>
</organism>
<feature type="chain" id="PRO_5012309885" evidence="1">
    <location>
        <begin position="21"/>
        <end position="84"/>
    </location>
</feature>